<accession>X1F2G0</accession>
<dbReference type="AlphaFoldDB" id="X1F2G0"/>
<gene>
    <name evidence="1" type="ORF">S03H2_00445</name>
</gene>
<reference evidence="1" key="1">
    <citation type="journal article" date="2014" name="Front. Microbiol.">
        <title>High frequency of phylogenetically diverse reductive dehalogenase-homologous genes in deep subseafloor sedimentary metagenomes.</title>
        <authorList>
            <person name="Kawai M."/>
            <person name="Futagami T."/>
            <person name="Toyoda A."/>
            <person name="Takaki Y."/>
            <person name="Nishi S."/>
            <person name="Hori S."/>
            <person name="Arai W."/>
            <person name="Tsubouchi T."/>
            <person name="Morono Y."/>
            <person name="Uchiyama I."/>
            <person name="Ito T."/>
            <person name="Fujiyama A."/>
            <person name="Inagaki F."/>
            <person name="Takami H."/>
        </authorList>
    </citation>
    <scope>NUCLEOTIDE SEQUENCE</scope>
    <source>
        <strain evidence="1">Expedition CK06-06</strain>
    </source>
</reference>
<feature type="non-terminal residue" evidence="1">
    <location>
        <position position="1"/>
    </location>
</feature>
<organism evidence="1">
    <name type="scientific">marine sediment metagenome</name>
    <dbReference type="NCBI Taxonomy" id="412755"/>
    <lineage>
        <taxon>unclassified sequences</taxon>
        <taxon>metagenomes</taxon>
        <taxon>ecological metagenomes</taxon>
    </lineage>
</organism>
<protein>
    <submittedName>
        <fullName evidence="1">Uncharacterized protein</fullName>
    </submittedName>
</protein>
<proteinExistence type="predicted"/>
<sequence>VDVHNVKFRYIHTDNILQVTTTGGAMHEVVDLGWFEGAPYFFHSFKLVFDLDTDMYVRLRFDGTEYPIGDVPLFAVGFPLEARVLLRITCRGHEDLNEVAYVDNIVLTTAEP</sequence>
<dbReference type="EMBL" id="BARU01000080">
    <property type="protein sequence ID" value="GAH26770.1"/>
    <property type="molecule type" value="Genomic_DNA"/>
</dbReference>
<name>X1F2G0_9ZZZZ</name>
<comment type="caution">
    <text evidence="1">The sequence shown here is derived from an EMBL/GenBank/DDBJ whole genome shotgun (WGS) entry which is preliminary data.</text>
</comment>
<evidence type="ECO:0000313" key="1">
    <source>
        <dbReference type="EMBL" id="GAH26770.1"/>
    </source>
</evidence>